<protein>
    <submittedName>
        <fullName evidence="4">UL16-binding protein 1-like</fullName>
    </submittedName>
</protein>
<dbReference type="RefSeq" id="XP_040614218.1">
    <property type="nucleotide sequence ID" value="XM_040758284.1"/>
</dbReference>
<keyword evidence="1" id="KW-0325">Glycoprotein</keyword>
<evidence type="ECO:0000313" key="4">
    <source>
        <dbReference type="RefSeq" id="XP_040614218.1"/>
    </source>
</evidence>
<keyword evidence="3" id="KW-1185">Reference proteome</keyword>
<dbReference type="InterPro" id="IPR037055">
    <property type="entry name" value="MHC_I-like_Ag-recog_sf"/>
</dbReference>
<dbReference type="GeneID" id="121144486"/>
<dbReference type="Gene3D" id="3.30.500.10">
    <property type="entry name" value="MHC class I-like antigen recognition-like"/>
    <property type="match status" value="1"/>
</dbReference>
<gene>
    <name evidence="4" type="primary">LOC121144486</name>
</gene>
<dbReference type="Proteomes" id="UP000886700">
    <property type="component" value="Unplaced"/>
</dbReference>
<dbReference type="PANTHER" id="PTHR16675:SF268">
    <property type="entry name" value="UL16-BINDING PROTEIN 1"/>
    <property type="match status" value="1"/>
</dbReference>
<feature type="signal peptide" evidence="2">
    <location>
        <begin position="1"/>
        <end position="30"/>
    </location>
</feature>
<dbReference type="InterPro" id="IPR011162">
    <property type="entry name" value="MHC_I/II-like_Ag-recog"/>
</dbReference>
<dbReference type="InterPro" id="IPR050208">
    <property type="entry name" value="MHC_class-I_related"/>
</dbReference>
<proteinExistence type="predicted"/>
<feature type="chain" id="PRO_5045710698" evidence="2">
    <location>
        <begin position="31"/>
        <end position="284"/>
    </location>
</feature>
<accession>A0ABM2YK36</accession>
<keyword evidence="2" id="KW-0732">Signal</keyword>
<organism evidence="3 4">
    <name type="scientific">Mesocricetus auratus</name>
    <name type="common">Golden hamster</name>
    <dbReference type="NCBI Taxonomy" id="10036"/>
    <lineage>
        <taxon>Eukaryota</taxon>
        <taxon>Metazoa</taxon>
        <taxon>Chordata</taxon>
        <taxon>Craniata</taxon>
        <taxon>Vertebrata</taxon>
        <taxon>Euteleostomi</taxon>
        <taxon>Mammalia</taxon>
        <taxon>Eutheria</taxon>
        <taxon>Euarchontoglires</taxon>
        <taxon>Glires</taxon>
        <taxon>Rodentia</taxon>
        <taxon>Myomorpha</taxon>
        <taxon>Muroidea</taxon>
        <taxon>Cricetidae</taxon>
        <taxon>Cricetinae</taxon>
        <taxon>Mesocricetus</taxon>
    </lineage>
</organism>
<evidence type="ECO:0000256" key="1">
    <source>
        <dbReference type="ARBA" id="ARBA00023180"/>
    </source>
</evidence>
<name>A0ABM2YK36_MESAU</name>
<dbReference type="PANTHER" id="PTHR16675">
    <property type="entry name" value="MHC CLASS I-RELATED"/>
    <property type="match status" value="1"/>
</dbReference>
<evidence type="ECO:0000256" key="2">
    <source>
        <dbReference type="SAM" id="SignalP"/>
    </source>
</evidence>
<sequence>MANNGASKHSLSTKALCFSLLLISPWCTRTSDTPFQRTYLSHRQGLSLSPCSASLTSLHGSFTDAAALCYGFTVDKSGSGPWQHTVQGQLNGEVFIYCDSNYNCRAIGPLGNRLMATKTWKPQADTLKDGIDLFKAEMTRMTNEIREPLTLDARMCCWHEGDGLFKASWDIDLDGHKMLHFDSSTGKLTEVGPGSRWMKEMWEEDRAVTAFLKVTSQGDCRAWLQEIKLQSWLQEIKLQMEKNLETTASPNGVKVVNQQPLSLAIKPSISVLLIILTCSLLLLT</sequence>
<dbReference type="SUPFAM" id="SSF54452">
    <property type="entry name" value="MHC antigen-recognition domain"/>
    <property type="match status" value="1"/>
</dbReference>
<evidence type="ECO:0000313" key="3">
    <source>
        <dbReference type="Proteomes" id="UP000886700"/>
    </source>
</evidence>
<reference evidence="4" key="1">
    <citation type="submission" date="2025-08" db="UniProtKB">
        <authorList>
            <consortium name="RefSeq"/>
        </authorList>
    </citation>
    <scope>IDENTIFICATION</scope>
    <source>
        <tissue evidence="4">Liver</tissue>
    </source>
</reference>